<reference evidence="2" key="2">
    <citation type="submission" date="2021-04" db="EMBL/GenBank/DDBJ databases">
        <authorList>
            <person name="Dong X."/>
        </authorList>
    </citation>
    <scope>NUCLEOTIDE SEQUENCE</scope>
    <source>
        <strain evidence="2">ZWT</strain>
    </source>
</reference>
<evidence type="ECO:0000313" key="3">
    <source>
        <dbReference type="Proteomes" id="UP001056429"/>
    </source>
</evidence>
<evidence type="ECO:0000256" key="1">
    <source>
        <dbReference type="SAM" id="Phobius"/>
    </source>
</evidence>
<organism evidence="2 3">
    <name type="scientific">Oceanirhabdus seepicola</name>
    <dbReference type="NCBI Taxonomy" id="2828781"/>
    <lineage>
        <taxon>Bacteria</taxon>
        <taxon>Bacillati</taxon>
        <taxon>Bacillota</taxon>
        <taxon>Clostridia</taxon>
        <taxon>Eubacteriales</taxon>
        <taxon>Clostridiaceae</taxon>
        <taxon>Oceanirhabdus</taxon>
    </lineage>
</organism>
<feature type="transmembrane region" description="Helical" evidence="1">
    <location>
        <begin position="9"/>
        <end position="32"/>
    </location>
</feature>
<keyword evidence="1" id="KW-1133">Transmembrane helix</keyword>
<dbReference type="Proteomes" id="UP001056429">
    <property type="component" value="Unassembled WGS sequence"/>
</dbReference>
<protein>
    <recommendedName>
        <fullName evidence="4">DUF5673 domain-containing protein</fullName>
    </recommendedName>
</protein>
<accession>A0A9J6NXC0</accession>
<keyword evidence="1" id="KW-0472">Membrane</keyword>
<comment type="caution">
    <text evidence="2">The sequence shown here is derived from an EMBL/GenBank/DDBJ whole genome shotgun (WGS) entry which is preliminary data.</text>
</comment>
<name>A0A9J6NXC0_9CLOT</name>
<gene>
    <name evidence="2" type="ORF">KDK92_04070</name>
</gene>
<dbReference type="AlphaFoldDB" id="A0A9J6NXC0"/>
<sequence length="205" mass="23811">MSKSKIRALIFILIVTLAGLAGGIFIAVKGVFFKEFMGLSMGNWFKVIIGIAITIVVLYDFISIRVKRKKYGELKYRLKRKDKRKQIIGLILLIIIFFIQILIFTRGFKKFDFDVVFLMYCVWPLPLMFLYRNIEKEGIGEGGVHYWGEIIKWDKVLRYSFRGDTLTVVSRSKSFGVNEIIEIPFIIEDGDKIDIEEFLSEKVGE</sequence>
<evidence type="ECO:0008006" key="4">
    <source>
        <dbReference type="Google" id="ProtNLM"/>
    </source>
</evidence>
<feature type="transmembrane region" description="Helical" evidence="1">
    <location>
        <begin position="111"/>
        <end position="131"/>
    </location>
</feature>
<dbReference type="EMBL" id="JAGSOJ010000001">
    <property type="protein sequence ID" value="MCM1988907.1"/>
    <property type="molecule type" value="Genomic_DNA"/>
</dbReference>
<dbReference type="RefSeq" id="WP_250857771.1">
    <property type="nucleotide sequence ID" value="NZ_JAGSOJ010000001.1"/>
</dbReference>
<evidence type="ECO:0000313" key="2">
    <source>
        <dbReference type="EMBL" id="MCM1988907.1"/>
    </source>
</evidence>
<feature type="transmembrane region" description="Helical" evidence="1">
    <location>
        <begin position="44"/>
        <end position="66"/>
    </location>
</feature>
<proteinExistence type="predicted"/>
<keyword evidence="1" id="KW-0812">Transmembrane</keyword>
<keyword evidence="3" id="KW-1185">Reference proteome</keyword>
<reference evidence="2" key="1">
    <citation type="journal article" date="2021" name="mSystems">
        <title>Bacteria and Archaea Synergistically Convert Glycine Betaine to Biogenic Methane in the Formosa Cold Seep of the South China Sea.</title>
        <authorList>
            <person name="Li L."/>
            <person name="Zhang W."/>
            <person name="Zhang S."/>
            <person name="Song L."/>
            <person name="Sun Q."/>
            <person name="Zhang H."/>
            <person name="Xiang H."/>
            <person name="Dong X."/>
        </authorList>
    </citation>
    <scope>NUCLEOTIDE SEQUENCE</scope>
    <source>
        <strain evidence="2">ZWT</strain>
    </source>
</reference>
<feature type="transmembrane region" description="Helical" evidence="1">
    <location>
        <begin position="87"/>
        <end position="105"/>
    </location>
</feature>